<dbReference type="Proteomes" id="UP000494255">
    <property type="component" value="Unassembled WGS sequence"/>
</dbReference>
<evidence type="ECO:0000256" key="3">
    <source>
        <dbReference type="ARBA" id="ARBA00022842"/>
    </source>
</evidence>
<keyword evidence="2" id="KW-0479">Metal-binding</keyword>
<reference evidence="4 5" key="1">
    <citation type="submission" date="2020-04" db="EMBL/GenBank/DDBJ databases">
        <authorList>
            <person name="De Canck E."/>
        </authorList>
    </citation>
    <scope>NUCLEOTIDE SEQUENCE [LARGE SCALE GENOMIC DNA]</scope>
    <source>
        <strain evidence="4 5">LMG 24238</strain>
    </source>
</reference>
<gene>
    <name evidence="4" type="ORF">LMG24238_07119</name>
</gene>
<dbReference type="GO" id="GO:0006107">
    <property type="term" value="P:oxaloacetate metabolic process"/>
    <property type="evidence" value="ECO:0007669"/>
    <property type="project" value="TreeGrafter"/>
</dbReference>
<protein>
    <submittedName>
        <fullName evidence="4">Citrate lyase subunit beta-like protein</fullName>
        <ecNumber evidence="4">4.1.-.-</ecNumber>
    </submittedName>
</protein>
<evidence type="ECO:0000256" key="2">
    <source>
        <dbReference type="ARBA" id="ARBA00022723"/>
    </source>
</evidence>
<keyword evidence="5" id="KW-1185">Reference proteome</keyword>
<keyword evidence="4" id="KW-0456">Lyase</keyword>
<dbReference type="EMBL" id="CADIKC010000017">
    <property type="protein sequence ID" value="CAB3743778.1"/>
    <property type="molecule type" value="Genomic_DNA"/>
</dbReference>
<dbReference type="InterPro" id="IPR015813">
    <property type="entry name" value="Pyrv/PenolPyrv_kinase-like_dom"/>
</dbReference>
<dbReference type="AlphaFoldDB" id="A0A6J5CVR5"/>
<dbReference type="EC" id="4.1.-.-" evidence="4"/>
<dbReference type="Gene3D" id="3.20.20.60">
    <property type="entry name" value="Phosphoenolpyruvate-binding domains"/>
    <property type="match status" value="1"/>
</dbReference>
<name>A0A6J5CVR5_9BURK</name>
<dbReference type="InterPro" id="IPR040442">
    <property type="entry name" value="Pyrv_kinase-like_dom_sf"/>
</dbReference>
<evidence type="ECO:0000313" key="4">
    <source>
        <dbReference type="EMBL" id="CAB3743778.1"/>
    </source>
</evidence>
<dbReference type="PANTHER" id="PTHR32308:SF0">
    <property type="entry name" value="HPCH_HPAI ALDOLASE_CITRATE LYASE DOMAIN-CONTAINING PROTEIN"/>
    <property type="match status" value="1"/>
</dbReference>
<sequence length="109" mass="11946">MYRSQIVLESRLANLPAPVDGVSTSLDDYSVVLGDAKRGRRFGFGAKLCIHPKQVNPVHEAYAWSPSEREWAERVMAAVEASGGRAVAVEGKMVDVPVILRAKRILGRN</sequence>
<dbReference type="GO" id="GO:0016829">
    <property type="term" value="F:lyase activity"/>
    <property type="evidence" value="ECO:0007669"/>
    <property type="project" value="UniProtKB-KW"/>
</dbReference>
<comment type="cofactor">
    <cofactor evidence="1">
        <name>Mg(2+)</name>
        <dbReference type="ChEBI" id="CHEBI:18420"/>
    </cofactor>
</comment>
<organism evidence="4 5">
    <name type="scientific">Paraburkholderia sediminicola</name>
    <dbReference type="NCBI Taxonomy" id="458836"/>
    <lineage>
        <taxon>Bacteria</taxon>
        <taxon>Pseudomonadati</taxon>
        <taxon>Pseudomonadota</taxon>
        <taxon>Betaproteobacteria</taxon>
        <taxon>Burkholderiales</taxon>
        <taxon>Burkholderiaceae</taxon>
        <taxon>Paraburkholderia</taxon>
    </lineage>
</organism>
<dbReference type="GO" id="GO:0000287">
    <property type="term" value="F:magnesium ion binding"/>
    <property type="evidence" value="ECO:0007669"/>
    <property type="project" value="TreeGrafter"/>
</dbReference>
<dbReference type="PANTHER" id="PTHR32308">
    <property type="entry name" value="LYASE BETA SUBUNIT, PUTATIVE (AFU_ORTHOLOGUE AFUA_4G13030)-RELATED"/>
    <property type="match status" value="1"/>
</dbReference>
<proteinExistence type="predicted"/>
<evidence type="ECO:0000313" key="5">
    <source>
        <dbReference type="Proteomes" id="UP000494255"/>
    </source>
</evidence>
<accession>A0A6J5CVR5</accession>
<evidence type="ECO:0000256" key="1">
    <source>
        <dbReference type="ARBA" id="ARBA00001946"/>
    </source>
</evidence>
<keyword evidence="3" id="KW-0460">Magnesium</keyword>
<dbReference type="SUPFAM" id="SSF51621">
    <property type="entry name" value="Phosphoenolpyruvate/pyruvate domain"/>
    <property type="match status" value="1"/>
</dbReference>